<feature type="region of interest" description="Disordered" evidence="1">
    <location>
        <begin position="1"/>
        <end position="37"/>
    </location>
</feature>
<keyword evidence="2" id="KW-0472">Membrane</keyword>
<feature type="transmembrane region" description="Helical" evidence="2">
    <location>
        <begin position="43"/>
        <end position="65"/>
    </location>
</feature>
<feature type="domain" description="SAF" evidence="3">
    <location>
        <begin position="71"/>
        <end position="134"/>
    </location>
</feature>
<protein>
    <submittedName>
        <fullName evidence="4">SAF domain-containing protein</fullName>
    </submittedName>
</protein>
<dbReference type="RefSeq" id="WP_319971899.1">
    <property type="nucleotide sequence ID" value="NZ_JAXAVW010000051.1"/>
</dbReference>
<keyword evidence="2" id="KW-0812">Transmembrane</keyword>
<dbReference type="InterPro" id="IPR013974">
    <property type="entry name" value="SAF"/>
</dbReference>
<dbReference type="Proteomes" id="UP001285521">
    <property type="component" value="Unassembled WGS sequence"/>
</dbReference>
<evidence type="ECO:0000259" key="3">
    <source>
        <dbReference type="SMART" id="SM00858"/>
    </source>
</evidence>
<evidence type="ECO:0000256" key="2">
    <source>
        <dbReference type="SAM" id="Phobius"/>
    </source>
</evidence>
<dbReference type="EMBL" id="JAXAVW010000051">
    <property type="protein sequence ID" value="MDX8036903.1"/>
    <property type="molecule type" value="Genomic_DNA"/>
</dbReference>
<keyword evidence="2" id="KW-1133">Transmembrane helix</keyword>
<keyword evidence="5" id="KW-1185">Reference proteome</keyword>
<comment type="caution">
    <text evidence="4">The sequence shown here is derived from an EMBL/GenBank/DDBJ whole genome shotgun (WGS) entry which is preliminary data.</text>
</comment>
<proteinExistence type="predicted"/>
<dbReference type="CDD" id="cd11614">
    <property type="entry name" value="SAF_CpaB_FlgA_like"/>
    <property type="match status" value="1"/>
</dbReference>
<evidence type="ECO:0000313" key="4">
    <source>
        <dbReference type="EMBL" id="MDX8036903.1"/>
    </source>
</evidence>
<gene>
    <name evidence="4" type="ORF">SK803_42475</name>
</gene>
<name>A0ABU4TFE8_9PSEU</name>
<organism evidence="4 5">
    <name type="scientific">Lentzea miocenica</name>
    <dbReference type="NCBI Taxonomy" id="3095431"/>
    <lineage>
        <taxon>Bacteria</taxon>
        <taxon>Bacillati</taxon>
        <taxon>Actinomycetota</taxon>
        <taxon>Actinomycetes</taxon>
        <taxon>Pseudonocardiales</taxon>
        <taxon>Pseudonocardiaceae</taxon>
        <taxon>Lentzea</taxon>
    </lineage>
</organism>
<reference evidence="4 5" key="1">
    <citation type="submission" date="2023-11" db="EMBL/GenBank/DDBJ databases">
        <title>Lentzea sokolovensis, sp. nov., Lentzea kristufkii, sp. nov., and Lentzea miocenensis, sp. nov., rare actinobacteria from Sokolov Coal Basin, Miocene lacustrine sediment, Czech Republic.</title>
        <authorList>
            <person name="Lara A."/>
            <person name="Kotroba L."/>
            <person name="Nouioui I."/>
            <person name="Neumann-Schaal M."/>
            <person name="Mast Y."/>
            <person name="Chronakova A."/>
        </authorList>
    </citation>
    <scope>NUCLEOTIDE SEQUENCE [LARGE SCALE GENOMIC DNA]</scope>
    <source>
        <strain evidence="4 5">BCCO 10_0856</strain>
    </source>
</reference>
<evidence type="ECO:0000313" key="5">
    <source>
        <dbReference type="Proteomes" id="UP001285521"/>
    </source>
</evidence>
<feature type="compositionally biased region" description="Low complexity" evidence="1">
    <location>
        <begin position="1"/>
        <end position="14"/>
    </location>
</feature>
<sequence>MTTTAGSTSTDTTTQKPASPNAWAGRDGKTPSRLSGSGRRRSVPYLLLGVLLVLVCAAGGVFAGMQLGDRESVLALARPVAVGQVLTAQDLKQVSMAADSGMDVMPASAASTVVGQPVAFSLPAGSLVTRSVLGAPQIPAHGKAIAAVGLKPGQFPPDLSPGTTVAVLTTPGQGTTTGTSTGSGQTSSWTAVVTGIATRETEQTTVVSLQLSESDARALASAPAGQLSLVAIAGGGRGCSSPSAR</sequence>
<accession>A0ABU4TFE8</accession>
<evidence type="ECO:0000256" key="1">
    <source>
        <dbReference type="SAM" id="MobiDB-lite"/>
    </source>
</evidence>
<dbReference type="SMART" id="SM00858">
    <property type="entry name" value="SAF"/>
    <property type="match status" value="1"/>
</dbReference>